<keyword evidence="1" id="KW-0614">Plasmid</keyword>
<gene>
    <name evidence="1" type="ordered locus">Bcep1808_7737</name>
</gene>
<organism evidence="1 2">
    <name type="scientific">Burkholderia vietnamiensis (strain G4 / LMG 22486)</name>
    <name type="common">Burkholderia cepacia (strain R1808)</name>
    <dbReference type="NCBI Taxonomy" id="269482"/>
    <lineage>
        <taxon>Bacteria</taxon>
        <taxon>Pseudomonadati</taxon>
        <taxon>Pseudomonadota</taxon>
        <taxon>Betaproteobacteria</taxon>
        <taxon>Burkholderiales</taxon>
        <taxon>Burkholderiaceae</taxon>
        <taxon>Burkholderia</taxon>
        <taxon>Burkholderia cepacia complex</taxon>
    </lineage>
</organism>
<proteinExistence type="predicted"/>
<dbReference type="Proteomes" id="UP000002287">
    <property type="component" value="Plasmid pBVIE05"/>
</dbReference>
<evidence type="ECO:0000313" key="2">
    <source>
        <dbReference type="Proteomes" id="UP000002287"/>
    </source>
</evidence>
<dbReference type="HOGENOM" id="CLU_494904_0_0_4"/>
<protein>
    <submittedName>
        <fullName evidence="1">Uncharacterized protein</fullName>
    </submittedName>
</protein>
<sequence>MSGTPSKYTVEHQHELERFVRSAAAAHTNGMVLDSASAASAAFESIKSESGATPRVLDELLGKASEKDEPAIVQALFDGARDYQTEHGFAPSGDLLLSAVDQAYSLYDSANNSHHDQISLVPNAPVVAILGSMAEACPFAGYLPADRGSNEARLIIVSHQAGSNWGDYTQGDLMDGIASGGSYLGAARTLELSAPNDTAAYKFTFQAQKGAGAALNLLRGRSIVYVNGQIAAVEISNGPSTAASVPIVGSIVLAGTTYNLTGTVKPATGEVSITPDTPFPAGTVVNCEAFVDFEIEPSVTPKMAVQAMVYQMFAAPYRAVFQSTPETRSQFANEVGVDPSAEAMMVVRNQYAMERHYNAINKAKMVGRFNNTAQYDFQYAEQILQKTRAQIWQDFQAVLGVVSQKMAEQTADHGVTHLYVTKAVMAQFRSMPSDLFQPSGLTDRAGIYRIGRLFGQYDVYYTPKGLNEAADGSSAEILCVGRSSQTARCPIIFGDASAPIFEPLGMATDLKQGYGFNARSFTNLNPHAMSAAGCALIQAINLK</sequence>
<dbReference type="EMBL" id="CP000621">
    <property type="protein sequence ID" value="ABO60607.1"/>
    <property type="molecule type" value="Genomic_DNA"/>
</dbReference>
<dbReference type="KEGG" id="bvi:Bcep1808_7737"/>
<name>A4JWF4_BURVG</name>
<dbReference type="AlphaFoldDB" id="A4JWF4"/>
<geneLocation type="plasmid" evidence="1 2">
    <name>pBVIE05</name>
</geneLocation>
<reference evidence="1 2" key="1">
    <citation type="submission" date="2007-03" db="EMBL/GenBank/DDBJ databases">
        <title>Complete sequence of plasmid pBVIE05 of Burkholderia vietnamiensis G4.</title>
        <authorList>
            <consortium name="US DOE Joint Genome Institute"/>
            <person name="Copeland A."/>
            <person name="Lucas S."/>
            <person name="Lapidus A."/>
            <person name="Barry K."/>
            <person name="Detter J.C."/>
            <person name="Glavina del Rio T."/>
            <person name="Hammon N."/>
            <person name="Israni S."/>
            <person name="Dalin E."/>
            <person name="Tice H."/>
            <person name="Pitluck S."/>
            <person name="Chain P."/>
            <person name="Malfatti S."/>
            <person name="Shin M."/>
            <person name="Vergez L."/>
            <person name="Schmutz J."/>
            <person name="Larimer F."/>
            <person name="Land M."/>
            <person name="Hauser L."/>
            <person name="Kyrpides N."/>
            <person name="Tiedje J."/>
            <person name="Richardson P."/>
        </authorList>
    </citation>
    <scope>NUCLEOTIDE SEQUENCE [LARGE SCALE GENOMIC DNA]</scope>
    <source>
        <strain evidence="2">G4 / LMG 22486</strain>
        <plasmid evidence="1 2">pBVIE05</plasmid>
    </source>
</reference>
<evidence type="ECO:0000313" key="1">
    <source>
        <dbReference type="EMBL" id="ABO60607.1"/>
    </source>
</evidence>
<accession>A4JWF4</accession>